<dbReference type="PROSITE" id="PS51192">
    <property type="entry name" value="HELICASE_ATP_BIND_1"/>
    <property type="match status" value="1"/>
</dbReference>
<reference evidence="17 18" key="1">
    <citation type="journal article" date="2015" name="Genome Announc.">
        <title>Genome Sequence of Ureaplasma diversum Strain ATCC 49782.</title>
        <authorList>
            <person name="Marques L.M."/>
            <person name="Guimaraes A.M."/>
            <person name="Martins H.B."/>
            <person name="Rezende I.S."/>
            <person name="Barbosa M.S."/>
            <person name="Campos G.B."/>
            <person name="do Nascimento N.C."/>
            <person name="Dos Santos A.P."/>
            <person name="Amorim A.T."/>
            <person name="Santos V.M."/>
            <person name="Messick J.B."/>
            <person name="Timenetsky J."/>
        </authorList>
    </citation>
    <scope>NUCLEOTIDE SEQUENCE [LARGE SCALE GENOMIC DNA]</scope>
    <source>
        <strain evidence="17 18">ATCC 49782</strain>
    </source>
</reference>
<evidence type="ECO:0000256" key="11">
    <source>
        <dbReference type="ARBA" id="ARBA00029504"/>
    </source>
</evidence>
<dbReference type="SUPFAM" id="SSF46600">
    <property type="entry name" value="C-terminal UvrC-binding domain of UvrB"/>
    <property type="match status" value="1"/>
</dbReference>
<keyword evidence="4 12" id="KW-0547">Nucleotide-binding</keyword>
<dbReference type="Pfam" id="PF12344">
    <property type="entry name" value="UvrB"/>
    <property type="match status" value="1"/>
</dbReference>
<evidence type="ECO:0000259" key="16">
    <source>
        <dbReference type="PROSITE" id="PS51194"/>
    </source>
</evidence>
<dbReference type="PATRIC" id="fig|42094.4.peg.19"/>
<evidence type="ECO:0000256" key="4">
    <source>
        <dbReference type="ARBA" id="ARBA00022741"/>
    </source>
</evidence>
<accession>A0A0C5RKZ3</accession>
<dbReference type="GO" id="GO:0009432">
    <property type="term" value="P:SOS response"/>
    <property type="evidence" value="ECO:0007669"/>
    <property type="project" value="UniProtKB-UniRule"/>
</dbReference>
<dbReference type="Gene3D" id="3.40.50.300">
    <property type="entry name" value="P-loop containing nucleotide triphosphate hydrolases"/>
    <property type="match status" value="3"/>
</dbReference>
<dbReference type="InterPro" id="IPR014001">
    <property type="entry name" value="Helicase_ATP-bd"/>
</dbReference>
<dbReference type="InterPro" id="IPR027417">
    <property type="entry name" value="P-loop_NTPase"/>
</dbReference>
<comment type="function">
    <text evidence="12">The UvrABC repair system catalyzes the recognition and processing of DNA lesions. A damage recognition complex composed of 2 UvrA and 2 UvrB subunits scans DNA for abnormalities. Upon binding of the UvrA(2)B(2) complex to a putative damaged site, the DNA wraps around one UvrB monomer. DNA wrap is dependent on ATP binding by UvrB and probably causes local melting of the DNA helix, facilitating insertion of UvrB beta-hairpin between the DNA strands. Then UvrB probes one DNA strand for the presence of a lesion. If a lesion is found the UvrA subunits dissociate and the UvrB-DNA preincision complex is formed. This complex is subsequently bound by UvrC and the second UvrB is released. If no lesion is found, the DNA wraps around the other UvrB subunit that will check the other stand for damage.</text>
</comment>
<comment type="domain">
    <text evidence="12">The beta-hairpin motif is involved in DNA binding.</text>
</comment>
<evidence type="ECO:0000256" key="10">
    <source>
        <dbReference type="ARBA" id="ARBA00026033"/>
    </source>
</evidence>
<dbReference type="CDD" id="cd17916">
    <property type="entry name" value="DEXHc_UvrB"/>
    <property type="match status" value="1"/>
</dbReference>
<dbReference type="Gene3D" id="4.10.860.10">
    <property type="entry name" value="UVR domain"/>
    <property type="match status" value="1"/>
</dbReference>
<dbReference type="Gene3D" id="6.10.140.240">
    <property type="match status" value="1"/>
</dbReference>
<dbReference type="InterPro" id="IPR004807">
    <property type="entry name" value="UvrB"/>
</dbReference>
<dbReference type="InterPro" id="IPR024759">
    <property type="entry name" value="UvrB_YAD/RRR_dom"/>
</dbReference>
<dbReference type="HAMAP" id="MF_00204">
    <property type="entry name" value="UvrB"/>
    <property type="match status" value="1"/>
</dbReference>
<feature type="domain" description="Helicase ATP-binding" evidence="15">
    <location>
        <begin position="30"/>
        <end position="173"/>
    </location>
</feature>
<dbReference type="Pfam" id="PF04851">
    <property type="entry name" value="ResIII"/>
    <property type="match status" value="1"/>
</dbReference>
<dbReference type="GO" id="GO:0016887">
    <property type="term" value="F:ATP hydrolysis activity"/>
    <property type="evidence" value="ECO:0007669"/>
    <property type="project" value="InterPro"/>
</dbReference>
<evidence type="ECO:0000256" key="2">
    <source>
        <dbReference type="ARBA" id="ARBA00008533"/>
    </source>
</evidence>
<dbReference type="GO" id="GO:0003677">
    <property type="term" value="F:DNA binding"/>
    <property type="evidence" value="ECO:0007669"/>
    <property type="project" value="UniProtKB-UniRule"/>
</dbReference>
<keyword evidence="6 12" id="KW-0228">DNA excision</keyword>
<comment type="subunit">
    <text evidence="10 12 13">Forms a heterotetramer with UvrA during the search for lesions. Interacts with UvrC in an incision complex.</text>
</comment>
<dbReference type="AlphaFoldDB" id="A0A0C5RKZ3"/>
<dbReference type="GO" id="GO:0009380">
    <property type="term" value="C:excinuclease repair complex"/>
    <property type="evidence" value="ECO:0007669"/>
    <property type="project" value="InterPro"/>
</dbReference>
<dbReference type="InterPro" id="IPR001943">
    <property type="entry name" value="UVR_dom"/>
</dbReference>
<keyword evidence="8 12" id="KW-0267">Excision nuclease</keyword>
<keyword evidence="9 12" id="KW-0234">DNA repair</keyword>
<keyword evidence="7 12" id="KW-0067">ATP-binding</keyword>
<dbReference type="NCBIfam" id="NF003673">
    <property type="entry name" value="PRK05298.1"/>
    <property type="match status" value="1"/>
</dbReference>
<dbReference type="PROSITE" id="PS51194">
    <property type="entry name" value="HELICASE_CTER"/>
    <property type="match status" value="1"/>
</dbReference>
<dbReference type="InterPro" id="IPR041471">
    <property type="entry name" value="UvrB_inter"/>
</dbReference>
<comment type="subcellular location">
    <subcellularLocation>
        <location evidence="1 12 13">Cytoplasm</location>
    </subcellularLocation>
</comment>
<dbReference type="InterPro" id="IPR001650">
    <property type="entry name" value="Helicase_C-like"/>
</dbReference>
<dbReference type="GO" id="GO:0006289">
    <property type="term" value="P:nucleotide-excision repair"/>
    <property type="evidence" value="ECO:0007669"/>
    <property type="project" value="UniProtKB-UniRule"/>
</dbReference>
<dbReference type="RefSeq" id="WP_208895026.1">
    <property type="nucleotide sequence ID" value="NZ_CP009770.1"/>
</dbReference>
<evidence type="ECO:0000256" key="3">
    <source>
        <dbReference type="ARBA" id="ARBA00022490"/>
    </source>
</evidence>
<dbReference type="EMBL" id="CP009770">
    <property type="protein sequence ID" value="AJQ45082.1"/>
    <property type="molecule type" value="Genomic_DNA"/>
</dbReference>
<dbReference type="PANTHER" id="PTHR24029">
    <property type="entry name" value="UVRABC SYSTEM PROTEIN B"/>
    <property type="match status" value="1"/>
</dbReference>
<evidence type="ECO:0000256" key="8">
    <source>
        <dbReference type="ARBA" id="ARBA00022881"/>
    </source>
</evidence>
<dbReference type="PROSITE" id="PS50151">
    <property type="entry name" value="UVR"/>
    <property type="match status" value="1"/>
</dbReference>
<feature type="domain" description="Helicase C-terminal" evidence="16">
    <location>
        <begin position="441"/>
        <end position="600"/>
    </location>
</feature>
<keyword evidence="12 13" id="KW-0742">SOS response</keyword>
<dbReference type="Pfam" id="PF02151">
    <property type="entry name" value="UVR"/>
    <property type="match status" value="1"/>
</dbReference>
<dbReference type="PANTHER" id="PTHR24029:SF0">
    <property type="entry name" value="UVRABC SYSTEM PROTEIN B"/>
    <property type="match status" value="1"/>
</dbReference>
<evidence type="ECO:0000259" key="14">
    <source>
        <dbReference type="PROSITE" id="PS50151"/>
    </source>
</evidence>
<dbReference type="NCBIfam" id="TIGR00631">
    <property type="entry name" value="uvrb"/>
    <property type="match status" value="1"/>
</dbReference>
<evidence type="ECO:0000256" key="7">
    <source>
        <dbReference type="ARBA" id="ARBA00022840"/>
    </source>
</evidence>
<evidence type="ECO:0000256" key="13">
    <source>
        <dbReference type="RuleBase" id="RU003587"/>
    </source>
</evidence>
<feature type="short sequence motif" description="Beta-hairpin" evidence="12">
    <location>
        <begin position="96"/>
        <end position="119"/>
    </location>
</feature>
<dbReference type="SUPFAM" id="SSF52540">
    <property type="entry name" value="P-loop containing nucleoside triphosphate hydrolases"/>
    <property type="match status" value="2"/>
</dbReference>
<dbReference type="GO" id="GO:0005737">
    <property type="term" value="C:cytoplasm"/>
    <property type="evidence" value="ECO:0007669"/>
    <property type="project" value="UniProtKB-SubCell"/>
</dbReference>
<dbReference type="GO" id="GO:0005524">
    <property type="term" value="F:ATP binding"/>
    <property type="evidence" value="ECO:0007669"/>
    <property type="project" value="UniProtKB-UniRule"/>
</dbReference>
<protein>
    <recommendedName>
        <fullName evidence="11 12">UvrABC system protein B</fullName>
        <shortName evidence="12">Protein UvrB</shortName>
    </recommendedName>
    <alternativeName>
        <fullName evidence="12">Excinuclease ABC subunit B</fullName>
    </alternativeName>
</protein>
<evidence type="ECO:0000256" key="9">
    <source>
        <dbReference type="ARBA" id="ARBA00023204"/>
    </source>
</evidence>
<evidence type="ECO:0000259" key="15">
    <source>
        <dbReference type="PROSITE" id="PS51192"/>
    </source>
</evidence>
<feature type="binding site" evidence="12">
    <location>
        <begin position="43"/>
        <end position="50"/>
    </location>
    <ligand>
        <name>ATP</name>
        <dbReference type="ChEBI" id="CHEBI:30616"/>
    </ligand>
</feature>
<evidence type="ECO:0000256" key="5">
    <source>
        <dbReference type="ARBA" id="ARBA00022763"/>
    </source>
</evidence>
<keyword evidence="5 12" id="KW-0227">DNA damage</keyword>
<dbReference type="InterPro" id="IPR036876">
    <property type="entry name" value="UVR_dom_sf"/>
</dbReference>
<evidence type="ECO:0000313" key="18">
    <source>
        <dbReference type="Proteomes" id="UP000032261"/>
    </source>
</evidence>
<dbReference type="SMART" id="SM00487">
    <property type="entry name" value="DEXDc"/>
    <property type="match status" value="1"/>
</dbReference>
<name>A0A0C5RKZ3_9BACT</name>
<dbReference type="GO" id="GO:0009381">
    <property type="term" value="F:excinuclease ABC activity"/>
    <property type="evidence" value="ECO:0007669"/>
    <property type="project" value="UniProtKB-UniRule"/>
</dbReference>
<dbReference type="Pfam" id="PF00271">
    <property type="entry name" value="Helicase_C"/>
    <property type="match status" value="1"/>
</dbReference>
<dbReference type="Proteomes" id="UP000032261">
    <property type="component" value="Chromosome"/>
</dbReference>
<proteinExistence type="inferred from homology"/>
<dbReference type="SMART" id="SM00490">
    <property type="entry name" value="HELICc"/>
    <property type="match status" value="1"/>
</dbReference>
<dbReference type="InterPro" id="IPR006935">
    <property type="entry name" value="Helicase/UvrB_N"/>
</dbReference>
<dbReference type="Pfam" id="PF17757">
    <property type="entry name" value="UvrB_inter"/>
    <property type="match status" value="1"/>
</dbReference>
<evidence type="ECO:0000256" key="6">
    <source>
        <dbReference type="ARBA" id="ARBA00022769"/>
    </source>
</evidence>
<dbReference type="STRING" id="42094.JM47_00100"/>
<comment type="similarity">
    <text evidence="2 12 13">Belongs to the UvrB family.</text>
</comment>
<dbReference type="KEGG" id="ude:JM47_00100"/>
<dbReference type="HOGENOM" id="CLU_009621_2_1_14"/>
<keyword evidence="3 12" id="KW-0963">Cytoplasm</keyword>
<gene>
    <name evidence="12" type="primary">uvrB</name>
    <name evidence="17" type="ORF">JM47_00100</name>
</gene>
<organism evidence="17 18">
    <name type="scientific">Ureaplasma diversum</name>
    <dbReference type="NCBI Taxonomy" id="42094"/>
    <lineage>
        <taxon>Bacteria</taxon>
        <taxon>Bacillati</taxon>
        <taxon>Mycoplasmatota</taxon>
        <taxon>Mycoplasmoidales</taxon>
        <taxon>Mycoplasmoidaceae</taxon>
        <taxon>Ureaplasma</taxon>
    </lineage>
</organism>
<evidence type="ECO:0000256" key="12">
    <source>
        <dbReference type="HAMAP-Rule" id="MF_00204"/>
    </source>
</evidence>
<evidence type="ECO:0000256" key="1">
    <source>
        <dbReference type="ARBA" id="ARBA00004496"/>
    </source>
</evidence>
<sequence length="667" mass="76999">MSQKERYPFELVSNHQPAGDQIKAIDQMVTNIKNNVKRQVLLGATGTGKTFSVANVIAKTQLKTIVLVHNKTLAGQLYAELKELFPNNRVEYFISFFDYYQPEAYKPTTDTYIEKDSVTNSEIEMMRLSTINSLATRSDVIVVASVACIYASVSPFEFIDNNLYLCVNQTINFSELKARLVALGYERKDNDLVPGTFRIRGEYFEIMYGFSQEYKVRIVFFGDLIESISNVDPVTNEVISHESRIILRSANEYVFDKSKLEIAINNIEIELKERVHFFEKENKLIEAQRIYQRTKQDIESIVEFGFCSGIENYYRHLEHRQPHQTPWTIFDFMSYGDEPWLMIVDESHISLPQVKGMHNTDRSRKQTLVEYGFRLPSALDNRPLNYDEFNHLLDNVIYVSATPNQEEIELSNNVVVDQIVRPTGLLDPEIEIRKTEYQFDDLVNSLIELKNKNERAFVVVMTIRMAEELSKHLNDTPIKSAYLHNELKTLERASIINKLRLGVYDCVVGINLLREGLDVPEVSTVFIFDADKTGFFRSDKALIQIIGRAARNINGKVIMYADQISQAMEIAINETKRRRDIQIAYNKKHNITPKTIIKPINEHLINSEAKQQANIFTNKSTKSEIDQKIKSLKKAMLDAAKERNYELAMVLRDQVYELEALKAQKDK</sequence>
<evidence type="ECO:0000313" key="17">
    <source>
        <dbReference type="EMBL" id="AJQ45082.1"/>
    </source>
</evidence>
<feature type="domain" description="UVR" evidence="14">
    <location>
        <begin position="626"/>
        <end position="661"/>
    </location>
</feature>